<protein>
    <submittedName>
        <fullName evidence="1">Uncharacterized protein</fullName>
    </submittedName>
</protein>
<name>A0ABM9YBP3_YERMW</name>
<comment type="caution">
    <text evidence="1">The sequence shown here is derived from an EMBL/GenBank/DDBJ whole genome shotgun (WGS) entry which is preliminary data.</text>
</comment>
<reference evidence="1" key="1">
    <citation type="submission" date="2008-12" db="EMBL/GenBank/DDBJ databases">
        <title>Annotation of the Yersinia mollaretii ATCC 43969 genome.</title>
        <authorList>
            <person name="Read T.D."/>
            <person name="Akmal A."/>
            <person name="Bishop-Lilly K."/>
            <person name="Chen P.E."/>
            <person name="Cook C."/>
            <person name="Kiley M.P."/>
            <person name="Lentz S."/>
            <person name="Mateczun A."/>
            <person name="Nagarajan N."/>
            <person name="Nolan N."/>
            <person name="Osborne B.I."/>
            <person name="Pop M."/>
            <person name="Sozhamannan S."/>
            <person name="Stewart A.C."/>
            <person name="Sulakvelidze A."/>
            <person name="Thomason B."/>
            <person name="Willner K."/>
            <person name="Zwick M.E."/>
        </authorList>
    </citation>
    <scope>NUCLEOTIDE SEQUENCE [LARGE SCALE GENOMIC DNA]</scope>
    <source>
        <strain evidence="1">ATCC 43969</strain>
    </source>
</reference>
<keyword evidence="2" id="KW-1185">Reference proteome</keyword>
<gene>
    <name evidence="1" type="ORF">ymoll0001_30260</name>
</gene>
<dbReference type="Proteomes" id="UP000003027">
    <property type="component" value="Unassembled WGS sequence"/>
</dbReference>
<organism evidence="1 2">
    <name type="scientific">Yersinia mollaretii (strain ATCC 43969 / DSM 18520 / CIP 103324 / CNY 7263 / WAIP 204)</name>
    <dbReference type="NCBI Taxonomy" id="349967"/>
    <lineage>
        <taxon>Bacteria</taxon>
        <taxon>Pseudomonadati</taxon>
        <taxon>Pseudomonadota</taxon>
        <taxon>Gammaproteobacteria</taxon>
        <taxon>Enterobacterales</taxon>
        <taxon>Yersiniaceae</taxon>
        <taxon>Yersinia</taxon>
    </lineage>
</organism>
<dbReference type="EMBL" id="AALD02000009">
    <property type="protein sequence ID" value="EEQ11348.1"/>
    <property type="molecule type" value="Genomic_DNA"/>
</dbReference>
<proteinExistence type="predicted"/>
<evidence type="ECO:0000313" key="2">
    <source>
        <dbReference type="Proteomes" id="UP000003027"/>
    </source>
</evidence>
<sequence>MYSYIHPMKDIEGYWEMNSTLSHELGAYHVYSRLSIMNREVNSFVDVYDDNHHVKAQRRVVFDIVDVDNNILTGKILSASIVDNDVHNLNDFLNTPYTINNPSIYKLNENTIFIDHPQGHPVNNLRLLTRINK</sequence>
<accession>A0ABM9YBP3</accession>
<evidence type="ECO:0000313" key="1">
    <source>
        <dbReference type="EMBL" id="EEQ11348.1"/>
    </source>
</evidence>